<keyword evidence="1" id="KW-0812">Transmembrane</keyword>
<reference evidence="3 4" key="1">
    <citation type="submission" date="2018-03" db="EMBL/GenBank/DDBJ databases">
        <title>Comparative analysis of microorganisms from saline springs in Andes Mountain Range, Colombia.</title>
        <authorList>
            <person name="Rubin E."/>
        </authorList>
    </citation>
    <scope>NUCLEOTIDE SEQUENCE [LARGE SCALE GENOMIC DNA]</scope>
    <source>
        <strain evidence="3 4">CG 23</strain>
    </source>
</reference>
<sequence length="325" mass="34957">MRTNHEDQKVVGHGPHQASVPPGVEYHRVLAGERRRIGRGILAIALLVGGMFAFISALYYLGSWVDGLLSSGGPADDGRFLTPVAHTASLIATALLVPWSMVLQRWLYGVRGASLTSVASRFRFGLFGKALLAIGPALLIALAIAEHMTPYRTTEWLQSDAIWLLVVSLVLVPLQAAGEEYGLRGLVFRVAASWGRGRTTSLILGIGVSSLIFSLIHTTGNPMWNAFYVIFSVTTAFITWRTGGLEIAIVLHAIVNTLTFVFWIALNADLAERLDRSAPVSPGLVILNSLVFVGAAVVVWLRTRRSGPITTPSGPLGSSGHGRWG</sequence>
<feature type="transmembrane region" description="Helical" evidence="1">
    <location>
        <begin position="124"/>
        <end position="145"/>
    </location>
</feature>
<name>A0ABX5EAW3_9MICO</name>
<dbReference type="InterPro" id="IPR003675">
    <property type="entry name" value="Rce1/LyrA-like_dom"/>
</dbReference>
<feature type="transmembrane region" description="Helical" evidence="1">
    <location>
        <begin position="80"/>
        <end position="103"/>
    </location>
</feature>
<keyword evidence="1" id="KW-0472">Membrane</keyword>
<feature type="transmembrane region" description="Helical" evidence="1">
    <location>
        <begin position="247"/>
        <end position="266"/>
    </location>
</feature>
<organism evidence="3 4">
    <name type="scientific">Isoptericola halotolerans</name>
    <dbReference type="NCBI Taxonomy" id="300560"/>
    <lineage>
        <taxon>Bacteria</taxon>
        <taxon>Bacillati</taxon>
        <taxon>Actinomycetota</taxon>
        <taxon>Actinomycetes</taxon>
        <taxon>Micrococcales</taxon>
        <taxon>Promicromonosporaceae</taxon>
        <taxon>Isoptericola</taxon>
    </lineage>
</organism>
<feature type="domain" description="CAAX prenyl protease 2/Lysostaphin resistance protein A-like" evidence="2">
    <location>
        <begin position="163"/>
        <end position="257"/>
    </location>
</feature>
<dbReference type="GO" id="GO:0008233">
    <property type="term" value="F:peptidase activity"/>
    <property type="evidence" value="ECO:0007669"/>
    <property type="project" value="UniProtKB-KW"/>
</dbReference>
<feature type="transmembrane region" description="Helical" evidence="1">
    <location>
        <begin position="161"/>
        <end position="178"/>
    </location>
</feature>
<evidence type="ECO:0000259" key="2">
    <source>
        <dbReference type="Pfam" id="PF02517"/>
    </source>
</evidence>
<dbReference type="Pfam" id="PF02517">
    <property type="entry name" value="Rce1-like"/>
    <property type="match status" value="1"/>
</dbReference>
<keyword evidence="4" id="KW-1185">Reference proteome</keyword>
<evidence type="ECO:0000256" key="1">
    <source>
        <dbReference type="SAM" id="Phobius"/>
    </source>
</evidence>
<comment type="caution">
    <text evidence="3">The sequence shown here is derived from an EMBL/GenBank/DDBJ whole genome shotgun (WGS) entry which is preliminary data.</text>
</comment>
<keyword evidence="3" id="KW-0378">Hydrolase</keyword>
<feature type="transmembrane region" description="Helical" evidence="1">
    <location>
        <begin position="278"/>
        <end position="301"/>
    </location>
</feature>
<dbReference type="GO" id="GO:0006508">
    <property type="term" value="P:proteolysis"/>
    <property type="evidence" value="ECO:0007669"/>
    <property type="project" value="UniProtKB-KW"/>
</dbReference>
<evidence type="ECO:0000313" key="4">
    <source>
        <dbReference type="Proteomes" id="UP000239895"/>
    </source>
</evidence>
<dbReference type="EMBL" id="PVTX01000010">
    <property type="protein sequence ID" value="PRZ04374.1"/>
    <property type="molecule type" value="Genomic_DNA"/>
</dbReference>
<keyword evidence="1" id="KW-1133">Transmembrane helix</keyword>
<feature type="transmembrane region" description="Helical" evidence="1">
    <location>
        <begin position="223"/>
        <end position="240"/>
    </location>
</feature>
<feature type="transmembrane region" description="Helical" evidence="1">
    <location>
        <begin position="40"/>
        <end position="60"/>
    </location>
</feature>
<dbReference type="Proteomes" id="UP000239895">
    <property type="component" value="Unassembled WGS sequence"/>
</dbReference>
<gene>
    <name evidence="3" type="ORF">BCL65_11035</name>
</gene>
<protein>
    <submittedName>
        <fullName evidence="3">Membrane protease YdiL (CAAX protease family)</fullName>
    </submittedName>
</protein>
<accession>A0ABX5EAW3</accession>
<feature type="transmembrane region" description="Helical" evidence="1">
    <location>
        <begin position="199"/>
        <end position="217"/>
    </location>
</feature>
<evidence type="ECO:0000313" key="3">
    <source>
        <dbReference type="EMBL" id="PRZ04374.1"/>
    </source>
</evidence>
<keyword evidence="3" id="KW-0645">Protease</keyword>
<proteinExistence type="predicted"/>